<dbReference type="EMBL" id="JAHUTI010049515">
    <property type="protein sequence ID" value="MED6247775.1"/>
    <property type="molecule type" value="Genomic_DNA"/>
</dbReference>
<gene>
    <name evidence="1" type="ORF">ATANTOWER_016527</name>
</gene>
<protein>
    <submittedName>
        <fullName evidence="1">Uncharacterized protein</fullName>
    </submittedName>
</protein>
<name>A0ABU7BCH5_9TELE</name>
<evidence type="ECO:0000313" key="2">
    <source>
        <dbReference type="Proteomes" id="UP001345963"/>
    </source>
</evidence>
<dbReference type="Proteomes" id="UP001345963">
    <property type="component" value="Unassembled WGS sequence"/>
</dbReference>
<reference evidence="1 2" key="1">
    <citation type="submission" date="2021-07" db="EMBL/GenBank/DDBJ databases">
        <authorList>
            <person name="Palmer J.M."/>
        </authorList>
    </citation>
    <scope>NUCLEOTIDE SEQUENCE [LARGE SCALE GENOMIC DNA]</scope>
    <source>
        <strain evidence="1 2">AT_MEX2019</strain>
        <tissue evidence="1">Muscle</tissue>
    </source>
</reference>
<proteinExistence type="predicted"/>
<sequence>MLSGSPTPHPPKNLCTALKLILDRGKEQSNEISSSPHYILQGSLLPYCSWCKENTGVRKHLVRGFLFQFPQKVQSSLGSFHDTSGVSTSNVNWRSALMNLLLAGLFIIKYNRLISLKSLHSNESVCKRFAHDWVQNSTIK</sequence>
<keyword evidence="2" id="KW-1185">Reference proteome</keyword>
<evidence type="ECO:0000313" key="1">
    <source>
        <dbReference type="EMBL" id="MED6247775.1"/>
    </source>
</evidence>
<comment type="caution">
    <text evidence="1">The sequence shown here is derived from an EMBL/GenBank/DDBJ whole genome shotgun (WGS) entry which is preliminary data.</text>
</comment>
<accession>A0ABU7BCH5</accession>
<organism evidence="1 2">
    <name type="scientific">Ataeniobius toweri</name>
    <dbReference type="NCBI Taxonomy" id="208326"/>
    <lineage>
        <taxon>Eukaryota</taxon>
        <taxon>Metazoa</taxon>
        <taxon>Chordata</taxon>
        <taxon>Craniata</taxon>
        <taxon>Vertebrata</taxon>
        <taxon>Euteleostomi</taxon>
        <taxon>Actinopterygii</taxon>
        <taxon>Neopterygii</taxon>
        <taxon>Teleostei</taxon>
        <taxon>Neoteleostei</taxon>
        <taxon>Acanthomorphata</taxon>
        <taxon>Ovalentaria</taxon>
        <taxon>Atherinomorphae</taxon>
        <taxon>Cyprinodontiformes</taxon>
        <taxon>Goodeidae</taxon>
        <taxon>Ataeniobius</taxon>
    </lineage>
</organism>